<name>A0ABD1NKY9_9FABA</name>
<gene>
    <name evidence="1" type="ORF">Fmac_002790</name>
</gene>
<dbReference type="EMBL" id="JBGMDY010000001">
    <property type="protein sequence ID" value="KAL2348790.1"/>
    <property type="molecule type" value="Genomic_DNA"/>
</dbReference>
<keyword evidence="2" id="KW-1185">Reference proteome</keyword>
<proteinExistence type="predicted"/>
<comment type="caution">
    <text evidence="1">The sequence shown here is derived from an EMBL/GenBank/DDBJ whole genome shotgun (WGS) entry which is preliminary data.</text>
</comment>
<evidence type="ECO:0000313" key="1">
    <source>
        <dbReference type="EMBL" id="KAL2348790.1"/>
    </source>
</evidence>
<reference evidence="1 2" key="1">
    <citation type="submission" date="2024-08" db="EMBL/GenBank/DDBJ databases">
        <title>Insights into the chromosomal genome structure of Flemingia macrophylla.</title>
        <authorList>
            <person name="Ding Y."/>
            <person name="Zhao Y."/>
            <person name="Bi W."/>
            <person name="Wu M."/>
            <person name="Zhao G."/>
            <person name="Gong Y."/>
            <person name="Li W."/>
            <person name="Zhang P."/>
        </authorList>
    </citation>
    <scope>NUCLEOTIDE SEQUENCE [LARGE SCALE GENOMIC DNA]</scope>
    <source>
        <strain evidence="1">DYQJB</strain>
        <tissue evidence="1">Leaf</tissue>
    </source>
</reference>
<dbReference type="AlphaFoldDB" id="A0ABD1NKY9"/>
<protein>
    <submittedName>
        <fullName evidence="1">Uncharacterized protein</fullName>
    </submittedName>
</protein>
<accession>A0ABD1NKY9</accession>
<dbReference type="Proteomes" id="UP001603857">
    <property type="component" value="Unassembled WGS sequence"/>
</dbReference>
<organism evidence="1 2">
    <name type="scientific">Flemingia macrophylla</name>
    <dbReference type="NCBI Taxonomy" id="520843"/>
    <lineage>
        <taxon>Eukaryota</taxon>
        <taxon>Viridiplantae</taxon>
        <taxon>Streptophyta</taxon>
        <taxon>Embryophyta</taxon>
        <taxon>Tracheophyta</taxon>
        <taxon>Spermatophyta</taxon>
        <taxon>Magnoliopsida</taxon>
        <taxon>eudicotyledons</taxon>
        <taxon>Gunneridae</taxon>
        <taxon>Pentapetalae</taxon>
        <taxon>rosids</taxon>
        <taxon>fabids</taxon>
        <taxon>Fabales</taxon>
        <taxon>Fabaceae</taxon>
        <taxon>Papilionoideae</taxon>
        <taxon>50 kb inversion clade</taxon>
        <taxon>NPAAA clade</taxon>
        <taxon>indigoferoid/millettioid clade</taxon>
        <taxon>Phaseoleae</taxon>
        <taxon>Flemingia</taxon>
    </lineage>
</organism>
<evidence type="ECO:0000313" key="2">
    <source>
        <dbReference type="Proteomes" id="UP001603857"/>
    </source>
</evidence>
<sequence>MFLTKDYGRMCHCIEFVLQFIHVEDVTERHYRISYVLRNIFNPVPSIHVRNNMGRPSSSANSS</sequence>